<accession>A0A9P9A2P5</accession>
<gene>
    <name evidence="1" type="ORF">BKA67DRAFT_533331</name>
</gene>
<dbReference type="AlphaFoldDB" id="A0A9P9A2P5"/>
<organism evidence="1 2">
    <name type="scientific">Truncatella angustata</name>
    <dbReference type="NCBI Taxonomy" id="152316"/>
    <lineage>
        <taxon>Eukaryota</taxon>
        <taxon>Fungi</taxon>
        <taxon>Dikarya</taxon>
        <taxon>Ascomycota</taxon>
        <taxon>Pezizomycotina</taxon>
        <taxon>Sordariomycetes</taxon>
        <taxon>Xylariomycetidae</taxon>
        <taxon>Amphisphaeriales</taxon>
        <taxon>Sporocadaceae</taxon>
        <taxon>Truncatella</taxon>
    </lineage>
</organism>
<dbReference type="Proteomes" id="UP000758603">
    <property type="component" value="Unassembled WGS sequence"/>
</dbReference>
<dbReference type="GeneID" id="70128572"/>
<keyword evidence="2" id="KW-1185">Reference proteome</keyword>
<sequence>MILCLQLSATIVIVPALGTTAVIPVACGIPTSSITAVLFEIILRLVTKATYPFFLGIRGEEEGKKTDHPVFVRILPKSSDRNGSYEIVNYQFSVAVRRVYLHTVDSSLAEESKFVGNGLFGAVSLELAKDKTELIVNLYPTSPAIGVTMNNQA</sequence>
<evidence type="ECO:0000313" key="2">
    <source>
        <dbReference type="Proteomes" id="UP000758603"/>
    </source>
</evidence>
<reference evidence="1" key="1">
    <citation type="journal article" date="2021" name="Nat. Commun.">
        <title>Genetic determinants of endophytism in the Arabidopsis root mycobiome.</title>
        <authorList>
            <person name="Mesny F."/>
            <person name="Miyauchi S."/>
            <person name="Thiergart T."/>
            <person name="Pickel B."/>
            <person name="Atanasova L."/>
            <person name="Karlsson M."/>
            <person name="Huettel B."/>
            <person name="Barry K.W."/>
            <person name="Haridas S."/>
            <person name="Chen C."/>
            <person name="Bauer D."/>
            <person name="Andreopoulos W."/>
            <person name="Pangilinan J."/>
            <person name="LaButti K."/>
            <person name="Riley R."/>
            <person name="Lipzen A."/>
            <person name="Clum A."/>
            <person name="Drula E."/>
            <person name="Henrissat B."/>
            <person name="Kohler A."/>
            <person name="Grigoriev I.V."/>
            <person name="Martin F.M."/>
            <person name="Hacquard S."/>
        </authorList>
    </citation>
    <scope>NUCLEOTIDE SEQUENCE</scope>
    <source>
        <strain evidence="1">MPI-SDFR-AT-0073</strain>
    </source>
</reference>
<dbReference type="RefSeq" id="XP_045962394.1">
    <property type="nucleotide sequence ID" value="XM_046099680.1"/>
</dbReference>
<comment type="caution">
    <text evidence="1">The sequence shown here is derived from an EMBL/GenBank/DDBJ whole genome shotgun (WGS) entry which is preliminary data.</text>
</comment>
<evidence type="ECO:0000313" key="1">
    <source>
        <dbReference type="EMBL" id="KAH6658160.1"/>
    </source>
</evidence>
<name>A0A9P9A2P5_9PEZI</name>
<dbReference type="EMBL" id="JAGPXC010000002">
    <property type="protein sequence ID" value="KAH6658160.1"/>
    <property type="molecule type" value="Genomic_DNA"/>
</dbReference>
<protein>
    <submittedName>
        <fullName evidence="1">Uncharacterized protein</fullName>
    </submittedName>
</protein>
<proteinExistence type="predicted"/>